<reference evidence="1" key="1">
    <citation type="submission" date="2018-06" db="EMBL/GenBank/DDBJ databases">
        <authorList>
            <person name="Zhirakovskaya E."/>
        </authorList>
    </citation>
    <scope>NUCLEOTIDE SEQUENCE</scope>
</reference>
<name>A0A3B0YZC4_9ZZZZ</name>
<organism evidence="1">
    <name type="scientific">hydrothermal vent metagenome</name>
    <dbReference type="NCBI Taxonomy" id="652676"/>
    <lineage>
        <taxon>unclassified sequences</taxon>
        <taxon>metagenomes</taxon>
        <taxon>ecological metagenomes</taxon>
    </lineage>
</organism>
<gene>
    <name evidence="1" type="ORF">MNBD_GAMMA18-1943</name>
</gene>
<dbReference type="AlphaFoldDB" id="A0A3B0YZC4"/>
<evidence type="ECO:0000313" key="1">
    <source>
        <dbReference type="EMBL" id="VAW84731.1"/>
    </source>
</evidence>
<dbReference type="EMBL" id="UOFP01000065">
    <property type="protein sequence ID" value="VAW84731.1"/>
    <property type="molecule type" value="Genomic_DNA"/>
</dbReference>
<sequence length="47" mass="5670">MHTFRPSDSDLKNNPMPGAFIYFKKPRFSIIFTLLEQHYFPYKGLFQ</sequence>
<protein>
    <submittedName>
        <fullName evidence="1">Uncharacterized protein</fullName>
    </submittedName>
</protein>
<proteinExistence type="predicted"/>
<accession>A0A3B0YZC4</accession>